<dbReference type="InterPro" id="IPR052162">
    <property type="entry name" value="Sensor_kinase/Photoreceptor"/>
</dbReference>
<feature type="domain" description="PAC" evidence="10">
    <location>
        <begin position="507"/>
        <end position="560"/>
    </location>
</feature>
<evidence type="ECO:0000256" key="1">
    <source>
        <dbReference type="ARBA" id="ARBA00000085"/>
    </source>
</evidence>
<dbReference type="SMART" id="SM00091">
    <property type="entry name" value="PAS"/>
    <property type="match status" value="6"/>
</dbReference>
<gene>
    <name evidence="11" type="ORF">KSK55_13245</name>
</gene>
<feature type="modified residue" description="4-aspartylphosphate" evidence="6">
    <location>
        <position position="57"/>
    </location>
</feature>
<dbReference type="InterPro" id="IPR013655">
    <property type="entry name" value="PAS_fold_3"/>
</dbReference>
<evidence type="ECO:0000256" key="6">
    <source>
        <dbReference type="PROSITE-ProRule" id="PRU00169"/>
    </source>
</evidence>
<feature type="domain" description="PAS" evidence="9">
    <location>
        <begin position="717"/>
        <end position="791"/>
    </location>
</feature>
<feature type="domain" description="PAC" evidence="10">
    <location>
        <begin position="353"/>
        <end position="405"/>
    </location>
</feature>
<feature type="domain" description="PAS" evidence="9">
    <location>
        <begin position="561"/>
        <end position="607"/>
    </location>
</feature>
<feature type="domain" description="PAS" evidence="9">
    <location>
        <begin position="840"/>
        <end position="915"/>
    </location>
</feature>
<comment type="catalytic activity">
    <reaction evidence="1">
        <text>ATP + protein L-histidine = ADP + protein N-phospho-L-histidine.</text>
        <dbReference type="EC" id="2.7.13.3"/>
    </reaction>
</comment>
<evidence type="ECO:0000256" key="4">
    <source>
        <dbReference type="ARBA" id="ARBA00022679"/>
    </source>
</evidence>
<evidence type="ECO:0000259" key="10">
    <source>
        <dbReference type="PROSITE" id="PS50113"/>
    </source>
</evidence>
<protein>
    <recommendedName>
        <fullName evidence="2">histidine kinase</fullName>
        <ecNumber evidence="2">2.7.13.3</ecNumber>
    </recommendedName>
</protein>
<dbReference type="Pfam" id="PF00989">
    <property type="entry name" value="PAS"/>
    <property type="match status" value="1"/>
</dbReference>
<dbReference type="Pfam" id="PF00072">
    <property type="entry name" value="Response_reg"/>
    <property type="match status" value="1"/>
</dbReference>
<dbReference type="PROSITE" id="PS50110">
    <property type="entry name" value="RESPONSE_REGULATORY"/>
    <property type="match status" value="1"/>
</dbReference>
<feature type="domain" description="PAC" evidence="10">
    <location>
        <begin position="225"/>
        <end position="277"/>
    </location>
</feature>
<evidence type="ECO:0000256" key="3">
    <source>
        <dbReference type="ARBA" id="ARBA00022553"/>
    </source>
</evidence>
<feature type="domain" description="Response regulatory" evidence="8">
    <location>
        <begin position="7"/>
        <end position="122"/>
    </location>
</feature>
<dbReference type="InterPro" id="IPR001789">
    <property type="entry name" value="Sig_transdc_resp-reg_receiver"/>
</dbReference>
<evidence type="ECO:0000259" key="8">
    <source>
        <dbReference type="PROSITE" id="PS50110"/>
    </source>
</evidence>
<dbReference type="GO" id="GO:0006355">
    <property type="term" value="P:regulation of DNA-templated transcription"/>
    <property type="evidence" value="ECO:0007669"/>
    <property type="project" value="InterPro"/>
</dbReference>
<dbReference type="Proteomes" id="UP000694228">
    <property type="component" value="Chromosome"/>
</dbReference>
<dbReference type="Pfam" id="PF08447">
    <property type="entry name" value="PAS_3"/>
    <property type="match status" value="2"/>
</dbReference>
<keyword evidence="7" id="KW-0175">Coiled coil</keyword>
<dbReference type="InterPro" id="IPR000014">
    <property type="entry name" value="PAS"/>
</dbReference>
<dbReference type="EC" id="2.7.13.3" evidence="2"/>
<dbReference type="OrthoDB" id="3369at2157"/>
<feature type="coiled-coil region" evidence="7">
    <location>
        <begin position="396"/>
        <end position="437"/>
    </location>
</feature>
<evidence type="ECO:0000313" key="11">
    <source>
        <dbReference type="EMBL" id="QXO94282.1"/>
    </source>
</evidence>
<name>A0A8F5VML2_METHU</name>
<proteinExistence type="predicted"/>
<dbReference type="Pfam" id="PF13426">
    <property type="entry name" value="PAS_9"/>
    <property type="match status" value="2"/>
</dbReference>
<dbReference type="EMBL" id="CP077107">
    <property type="protein sequence ID" value="QXO94282.1"/>
    <property type="molecule type" value="Genomic_DNA"/>
</dbReference>
<dbReference type="InterPro" id="IPR000700">
    <property type="entry name" value="PAS-assoc_C"/>
</dbReference>
<dbReference type="Pfam" id="PF08448">
    <property type="entry name" value="PAS_4"/>
    <property type="match status" value="2"/>
</dbReference>
<dbReference type="InterPro" id="IPR001610">
    <property type="entry name" value="PAC"/>
</dbReference>
<dbReference type="InterPro" id="IPR013767">
    <property type="entry name" value="PAS_fold"/>
</dbReference>
<dbReference type="CDD" id="cd00130">
    <property type="entry name" value="PAS"/>
    <property type="match status" value="5"/>
</dbReference>
<dbReference type="GO" id="GO:0000160">
    <property type="term" value="P:phosphorelay signal transduction system"/>
    <property type="evidence" value="ECO:0007669"/>
    <property type="project" value="InterPro"/>
</dbReference>
<dbReference type="SMART" id="SM00086">
    <property type="entry name" value="PAC"/>
    <property type="match status" value="6"/>
</dbReference>
<evidence type="ECO:0000256" key="7">
    <source>
        <dbReference type="SAM" id="Coils"/>
    </source>
</evidence>
<feature type="domain" description="PAS" evidence="9">
    <location>
        <begin position="138"/>
        <end position="183"/>
    </location>
</feature>
<evidence type="ECO:0000313" key="12">
    <source>
        <dbReference type="Proteomes" id="UP000694228"/>
    </source>
</evidence>
<keyword evidence="4" id="KW-0808">Transferase</keyword>
<dbReference type="InterPro" id="IPR013656">
    <property type="entry name" value="PAS_4"/>
</dbReference>
<dbReference type="PROSITE" id="PS50112">
    <property type="entry name" value="PAS"/>
    <property type="match status" value="5"/>
</dbReference>
<dbReference type="GO" id="GO:0004673">
    <property type="term" value="F:protein histidine kinase activity"/>
    <property type="evidence" value="ECO:0007669"/>
    <property type="project" value="UniProtKB-EC"/>
</dbReference>
<feature type="domain" description="PAC" evidence="10">
    <location>
        <begin position="1043"/>
        <end position="1087"/>
    </location>
</feature>
<evidence type="ECO:0000256" key="2">
    <source>
        <dbReference type="ARBA" id="ARBA00012438"/>
    </source>
</evidence>
<organism evidence="11 12">
    <name type="scientific">Methanospirillum hungatei</name>
    <dbReference type="NCBI Taxonomy" id="2203"/>
    <lineage>
        <taxon>Archaea</taxon>
        <taxon>Methanobacteriati</taxon>
        <taxon>Methanobacteriota</taxon>
        <taxon>Stenosarchaea group</taxon>
        <taxon>Methanomicrobia</taxon>
        <taxon>Methanomicrobiales</taxon>
        <taxon>Methanospirillaceae</taxon>
        <taxon>Methanospirillum</taxon>
    </lineage>
</organism>
<keyword evidence="5" id="KW-0418">Kinase</keyword>
<sequence length="1087" mass="124077">MDEQRLCILYVDDEVELLTIGKLFMERFGNLSVDTSPSADEALVKIASNSYDGIVSDYQMPGMDGIGLLQEVRQKFGDIPFILFTGRGREEVVIQAINHGADFYLQKGGEPKSQFAELVHKIRQAARRKDAERALKTSEKRFSDIINFLPDPTFAVDVSGKVIAWNRALENLTKTSSADIIGKGQDAYKYAIYRSTRPVLIDLIDEPDDVILQYYSNIERDGSSLTGETDFIHIDGSHLYILVKVSKLFDQSGTITGAIESIRDITQLKKAEEDIRKSEERYRSVVNDQTEMIARFTPEGVITFTNEAYRQYYAPRIGLHHPVGKNIRDIMEIDNYAAVENFLQSLTPDVPTREMERMVPGKDGNMYWQIWTVRALFDEVGQVSDYQVVGRDITEKKQAEERLKDAYEQIAADEEELREKFEELTDSERMVRESEERLILAQEIGRTGAWEYTIQTDSIWGSAEGLAIFGYPPVAGNFPIEDIESCIPDRDRVHQALVDLLSDDIPYDIEYVIHPADGSAEKYIHSRARCERDDQGNIIRVLGVIQDITDRKKAETEIAFKNAILKTQQEVSPDGILIVDKNGKILEYNKKFQEIWGIPDDLLLSRSDDPVLTSILDSVVDSEEFLSRVRYLYAHPEEKSFEEINLRHGRVLERFSAPMFGDNGEYYGRVWFFREISGRKRAEHDLLVAYEQIQASEAMLQKNYQMLLSNEQALRESEKRFRILFELAPYACILYDKRGFCLLVNDYHEKITGYVATEIVGKKAEELDILSPEDLHDITHDLNRQRYVDGKEVIIRIKDGTQKTVVISAVYVEYRGEPEILATMADITDRRRVEDSLRRSNEQITGIANTIPGIVFQFNAKDSGEFGLTYVSSRVGEILGISGEISTFLTQFLSGVAPEDQERFLSSLDQAVKTESKWEFEGRFIRSDGRIIYFRTMSAPVRVSDELLFSGVILDVTAEKEADNSLQSERKFSQLLLDISPVFIVAINGKGKTLMMNRMLLDALEYSEDEVKDKDYLSTFVPAEDRERVSDIFRRIVRDSSATLNENRIVSKSGKVYLVEWRGRPVLLPSGELDFFVGIGIDISQRK</sequence>
<dbReference type="PROSITE" id="PS50113">
    <property type="entry name" value="PAC"/>
    <property type="match status" value="6"/>
</dbReference>
<feature type="domain" description="PAC" evidence="10">
    <location>
        <begin position="918"/>
        <end position="968"/>
    </location>
</feature>
<accession>A0A8F5VML2</accession>
<feature type="domain" description="PAC" evidence="10">
    <location>
        <begin position="788"/>
        <end position="839"/>
    </location>
</feature>
<dbReference type="SMART" id="SM00448">
    <property type="entry name" value="REC"/>
    <property type="match status" value="1"/>
</dbReference>
<keyword evidence="3 6" id="KW-0597">Phosphoprotein</keyword>
<evidence type="ECO:0000259" key="9">
    <source>
        <dbReference type="PROSITE" id="PS50112"/>
    </source>
</evidence>
<dbReference type="NCBIfam" id="TIGR00229">
    <property type="entry name" value="sensory_box"/>
    <property type="match status" value="6"/>
</dbReference>
<evidence type="ECO:0000256" key="5">
    <source>
        <dbReference type="ARBA" id="ARBA00022777"/>
    </source>
</evidence>
<dbReference type="PANTHER" id="PTHR43304">
    <property type="entry name" value="PHYTOCHROME-LIKE PROTEIN CPH1"/>
    <property type="match status" value="1"/>
</dbReference>
<dbReference type="PANTHER" id="PTHR43304:SF1">
    <property type="entry name" value="PAC DOMAIN-CONTAINING PROTEIN"/>
    <property type="match status" value="1"/>
</dbReference>
<dbReference type="AlphaFoldDB" id="A0A8F5VML2"/>
<reference evidence="11 12" key="1">
    <citation type="submission" date="2021-06" db="EMBL/GenBank/DDBJ databases">
        <title>Complete genome sequence of the secondary alcohol utilizing methanogen Methanospirillum hungatei strain GP1.</title>
        <authorList>
            <person name="Day L.A."/>
            <person name="Costa K.C."/>
        </authorList>
    </citation>
    <scope>NUCLEOTIDE SEQUENCE [LARGE SCALE GENOMIC DNA]</scope>
    <source>
        <strain evidence="11 12">GP1</strain>
    </source>
</reference>
<feature type="domain" description="PAS" evidence="9">
    <location>
        <begin position="968"/>
        <end position="1040"/>
    </location>
</feature>